<dbReference type="PROSITE" id="PS50109">
    <property type="entry name" value="HIS_KIN"/>
    <property type="match status" value="1"/>
</dbReference>
<evidence type="ECO:0000256" key="1">
    <source>
        <dbReference type="ARBA" id="ARBA00022553"/>
    </source>
</evidence>
<keyword evidence="4" id="KW-0808">Transferase</keyword>
<dbReference type="InterPro" id="IPR005467">
    <property type="entry name" value="His_kinase_dom"/>
</dbReference>
<dbReference type="InterPro" id="IPR036890">
    <property type="entry name" value="HATPase_C_sf"/>
</dbReference>
<keyword evidence="1" id="KW-0597">Phosphoprotein</keyword>
<dbReference type="InterPro" id="IPR011712">
    <property type="entry name" value="Sig_transdc_His_kin_sub3_dim/P"/>
</dbReference>
<feature type="domain" description="Histidine kinase" evidence="3">
    <location>
        <begin position="641"/>
        <end position="831"/>
    </location>
</feature>
<dbReference type="Pfam" id="PF02518">
    <property type="entry name" value="HATPase_c"/>
    <property type="match status" value="1"/>
</dbReference>
<dbReference type="GO" id="GO:0000155">
    <property type="term" value="F:phosphorelay sensor kinase activity"/>
    <property type="evidence" value="ECO:0007669"/>
    <property type="project" value="InterPro"/>
</dbReference>
<gene>
    <name evidence="4" type="ORF">SAMN05216167_102454</name>
</gene>
<dbReference type="RefSeq" id="WP_245776593.1">
    <property type="nucleotide sequence ID" value="NZ_FOLQ01000002.1"/>
</dbReference>
<accession>A0A1I1M4I5</accession>
<feature type="transmembrane region" description="Helical" evidence="2">
    <location>
        <begin position="603"/>
        <end position="621"/>
    </location>
</feature>
<dbReference type="Gene3D" id="1.20.5.1930">
    <property type="match status" value="1"/>
</dbReference>
<dbReference type="AlphaFoldDB" id="A0A1I1M4I5"/>
<evidence type="ECO:0000313" key="5">
    <source>
        <dbReference type="Proteomes" id="UP000198598"/>
    </source>
</evidence>
<dbReference type="CDD" id="cd00146">
    <property type="entry name" value="PKD"/>
    <property type="match status" value="1"/>
</dbReference>
<dbReference type="SUPFAM" id="SSF63829">
    <property type="entry name" value="Calcium-dependent phosphotriesterase"/>
    <property type="match status" value="2"/>
</dbReference>
<dbReference type="Gene3D" id="3.30.565.10">
    <property type="entry name" value="Histidine kinase-like ATPase, C-terminal domain"/>
    <property type="match status" value="1"/>
</dbReference>
<dbReference type="Proteomes" id="UP000198598">
    <property type="component" value="Unassembled WGS sequence"/>
</dbReference>
<keyword evidence="2" id="KW-0472">Membrane</keyword>
<keyword evidence="4" id="KW-0418">Kinase</keyword>
<organism evidence="4 5">
    <name type="scientific">Spirosoma endophyticum</name>
    <dbReference type="NCBI Taxonomy" id="662367"/>
    <lineage>
        <taxon>Bacteria</taxon>
        <taxon>Pseudomonadati</taxon>
        <taxon>Bacteroidota</taxon>
        <taxon>Cytophagia</taxon>
        <taxon>Cytophagales</taxon>
        <taxon>Cytophagaceae</taxon>
        <taxon>Spirosoma</taxon>
    </lineage>
</organism>
<dbReference type="Gene3D" id="2.130.10.10">
    <property type="entry name" value="YVTN repeat-like/Quinoprotein amine dehydrogenase"/>
    <property type="match status" value="2"/>
</dbReference>
<dbReference type="InterPro" id="IPR011123">
    <property type="entry name" value="Y_Y_Y"/>
</dbReference>
<protein>
    <submittedName>
        <fullName evidence="4">Histidine kinase</fullName>
    </submittedName>
</protein>
<dbReference type="Gene3D" id="2.60.40.10">
    <property type="entry name" value="Immunoglobulins"/>
    <property type="match status" value="1"/>
</dbReference>
<keyword evidence="2" id="KW-0812">Transmembrane</keyword>
<dbReference type="InterPro" id="IPR013783">
    <property type="entry name" value="Ig-like_fold"/>
</dbReference>
<evidence type="ECO:0000313" key="4">
    <source>
        <dbReference type="EMBL" id="SFC80339.1"/>
    </source>
</evidence>
<dbReference type="EMBL" id="FOLQ01000002">
    <property type="protein sequence ID" value="SFC80339.1"/>
    <property type="molecule type" value="Genomic_DNA"/>
</dbReference>
<dbReference type="Pfam" id="PF07495">
    <property type="entry name" value="Y_Y_Y"/>
    <property type="match status" value="1"/>
</dbReference>
<keyword evidence="5" id="KW-1185">Reference proteome</keyword>
<dbReference type="InterPro" id="IPR003594">
    <property type="entry name" value="HATPase_dom"/>
</dbReference>
<dbReference type="CDD" id="cd16917">
    <property type="entry name" value="HATPase_UhpB-NarQ-NarX-like"/>
    <property type="match status" value="1"/>
</dbReference>
<dbReference type="InterPro" id="IPR015943">
    <property type="entry name" value="WD40/YVTN_repeat-like_dom_sf"/>
</dbReference>
<name>A0A1I1M4I5_9BACT</name>
<dbReference type="GO" id="GO:0016020">
    <property type="term" value="C:membrane"/>
    <property type="evidence" value="ECO:0007669"/>
    <property type="project" value="InterPro"/>
</dbReference>
<dbReference type="PANTHER" id="PTHR43547:SF2">
    <property type="entry name" value="HYBRID SIGNAL TRANSDUCTION HISTIDINE KINASE C"/>
    <property type="match status" value="1"/>
</dbReference>
<proteinExistence type="predicted"/>
<dbReference type="Pfam" id="PF07730">
    <property type="entry name" value="HisKA_3"/>
    <property type="match status" value="1"/>
</dbReference>
<dbReference type="GO" id="GO:0046983">
    <property type="term" value="F:protein dimerization activity"/>
    <property type="evidence" value="ECO:0007669"/>
    <property type="project" value="InterPro"/>
</dbReference>
<keyword evidence="2" id="KW-1133">Transmembrane helix</keyword>
<dbReference type="STRING" id="662367.SAMN05216167_102454"/>
<dbReference type="PANTHER" id="PTHR43547">
    <property type="entry name" value="TWO-COMPONENT HISTIDINE KINASE"/>
    <property type="match status" value="1"/>
</dbReference>
<dbReference type="SMART" id="SM00387">
    <property type="entry name" value="HATPase_c"/>
    <property type="match status" value="1"/>
</dbReference>
<sequence length="831" mass="93813">MIDNAYAEPYFDQNGRFWVNQAGHLYRFEPTTGRYKPTLATTNGRVDSLMQLHGLHEKEKGLLLITTDHGVFRFDARLDQFTRYTPLPQPSIHNLQPDNLPDGQPFWWMGGGPTGLAAYVPATKQPINFSRLPNDRFSYNGGVAISFYRDTQTGILWIGTNRGLEKVDPYAIKFGRELLAPATGNTQKTFVTVVRQDRRDDNRYWLAVRGAGLFCWNRLTGELQPISMNQASHGAAYDAISAVQDNRGRVWVGMPQGVGRYDPATGQTEFIHDFLPNRERQAISVTYADHRGRIWLGSEHDGLFYYDPAADQIRPWPLPVPAGLGFVRRIQEDSRGRIWVLTGLGLYCLDPTRGQTRHIVLHGAPIQPTDRIHSTFSIDRADHLWTSGIGFVACADTTGRIQHTYTLTNGLQAEHIFGITEDRSGHIWMATDDRLHELTPKTGQFTYYDKGSGLIEKMVFIPGELTMNRQGELFIGYPGGFNYVQPNDLRRNRTPPPVVITGLNVNNVSRPLGEPLDLQPSETTLTIEFAALNFSQPEKNSYAYQLVGFDNDWVSSDHRTATYTNLEPGHYTFRVKAANNDGVWNQTGATLDFRVVPSYWQTGWFQVLCIALVAAVLYAIYRYRQGQRRRLERIRDRIAADLHDDMGSTLSSIRIFSDVVQQQIAPVRPEAVPVLQRISTSATTLSESMQDIIWTIQTKNDSLADVVTRMREFGLKMAEAKTIQFQMQVSDSFDSLRLNVEQRRNLYLIFKESLNNAVKYAEASRIEVGLNVTGKQLRLVILDNGRGFDAATVRTGNGLPNLQKRAKEIKGQLTLTSATEQGTKIELTMKV</sequence>
<evidence type="ECO:0000259" key="3">
    <source>
        <dbReference type="PROSITE" id="PS50109"/>
    </source>
</evidence>
<dbReference type="SUPFAM" id="SSF55874">
    <property type="entry name" value="ATPase domain of HSP90 chaperone/DNA topoisomerase II/histidine kinase"/>
    <property type="match status" value="1"/>
</dbReference>
<evidence type="ECO:0000256" key="2">
    <source>
        <dbReference type="SAM" id="Phobius"/>
    </source>
</evidence>
<reference evidence="4 5" key="1">
    <citation type="submission" date="2016-10" db="EMBL/GenBank/DDBJ databases">
        <authorList>
            <person name="de Groot N.N."/>
        </authorList>
    </citation>
    <scope>NUCLEOTIDE SEQUENCE [LARGE SCALE GENOMIC DNA]</scope>
    <source>
        <strain evidence="4 5">DSM 26130</strain>
    </source>
</reference>